<evidence type="ECO:0000313" key="1">
    <source>
        <dbReference type="EMBL" id="MBD8497250.1"/>
    </source>
</evidence>
<dbReference type="Proteomes" id="UP000634529">
    <property type="component" value="Unassembled WGS sequence"/>
</dbReference>
<evidence type="ECO:0000313" key="2">
    <source>
        <dbReference type="Proteomes" id="UP000634529"/>
    </source>
</evidence>
<accession>A0ABR9AT24</accession>
<reference evidence="1 2" key="1">
    <citation type="submission" date="2020-09" db="EMBL/GenBank/DDBJ databases">
        <title>Paenibacillus sp. CAU 1523 isolated from sand of Haeundae Beach.</title>
        <authorList>
            <person name="Kim W."/>
        </authorList>
    </citation>
    <scope>NUCLEOTIDE SEQUENCE [LARGE SCALE GENOMIC DNA]</scope>
    <source>
        <strain evidence="1 2">CAU 1523</strain>
    </source>
</reference>
<dbReference type="RefSeq" id="WP_192023661.1">
    <property type="nucleotide sequence ID" value="NZ_JACYTN010000001.1"/>
</dbReference>
<proteinExistence type="predicted"/>
<name>A0ABR9AT24_9BACL</name>
<comment type="caution">
    <text evidence="1">The sequence shown here is derived from an EMBL/GenBank/DDBJ whole genome shotgun (WGS) entry which is preliminary data.</text>
</comment>
<sequence length="60" mass="6892">MSIKGEVIKLIQDLPEDVTMEDILYKLHVRARIEEGLCELNEGKGIPHNEAMEQISKWLS</sequence>
<gene>
    <name evidence="1" type="ORF">IFO66_02925</name>
</gene>
<dbReference type="EMBL" id="JACYTN010000001">
    <property type="protein sequence ID" value="MBD8497250.1"/>
    <property type="molecule type" value="Genomic_DNA"/>
</dbReference>
<organism evidence="1 2">
    <name type="scientific">Paenibacillus arenosi</name>
    <dbReference type="NCBI Taxonomy" id="2774142"/>
    <lineage>
        <taxon>Bacteria</taxon>
        <taxon>Bacillati</taxon>
        <taxon>Bacillota</taxon>
        <taxon>Bacilli</taxon>
        <taxon>Bacillales</taxon>
        <taxon>Paenibacillaceae</taxon>
        <taxon>Paenibacillus</taxon>
    </lineage>
</organism>
<keyword evidence="2" id="KW-1185">Reference proteome</keyword>
<protein>
    <submittedName>
        <fullName evidence="1">Uncharacterized protein</fullName>
    </submittedName>
</protein>